<keyword evidence="2" id="KW-1185">Reference proteome</keyword>
<dbReference type="KEGG" id="pco:PHACADRAFT_262284"/>
<dbReference type="RefSeq" id="XP_007399679.1">
    <property type="nucleotide sequence ID" value="XM_007399617.1"/>
</dbReference>
<dbReference type="HOGENOM" id="CLU_2171938_0_0_1"/>
<dbReference type="OrthoDB" id="2747824at2759"/>
<gene>
    <name evidence="1" type="ORF">PHACADRAFT_262284</name>
</gene>
<evidence type="ECO:0000313" key="2">
    <source>
        <dbReference type="Proteomes" id="UP000008370"/>
    </source>
</evidence>
<dbReference type="InParanoid" id="K5UPZ7"/>
<evidence type="ECO:0000313" key="1">
    <source>
        <dbReference type="EMBL" id="EKM51886.1"/>
    </source>
</evidence>
<dbReference type="AlphaFoldDB" id="K5UPZ7"/>
<dbReference type="EMBL" id="JH930476">
    <property type="protein sequence ID" value="EKM51886.1"/>
    <property type="molecule type" value="Genomic_DNA"/>
</dbReference>
<sequence length="110" mass="12724">MSLYDRTVELDRWRTLRRKGLRMSDTTIEQMDGLLRRVAPGGSAYCELIARTITVIQPASERSRQPNRRRTLPTLGFTPQHFACDHSQKVLILLQITCAPPKSRYAIRRN</sequence>
<dbReference type="GeneID" id="18918239"/>
<organism evidence="1 2">
    <name type="scientific">Phanerochaete carnosa (strain HHB-10118-sp)</name>
    <name type="common">White-rot fungus</name>
    <name type="synonym">Peniophora carnosa</name>
    <dbReference type="NCBI Taxonomy" id="650164"/>
    <lineage>
        <taxon>Eukaryota</taxon>
        <taxon>Fungi</taxon>
        <taxon>Dikarya</taxon>
        <taxon>Basidiomycota</taxon>
        <taxon>Agaricomycotina</taxon>
        <taxon>Agaricomycetes</taxon>
        <taxon>Polyporales</taxon>
        <taxon>Phanerochaetaceae</taxon>
        <taxon>Phanerochaete</taxon>
    </lineage>
</organism>
<proteinExistence type="predicted"/>
<accession>K5UPZ7</accession>
<name>K5UPZ7_PHACS</name>
<protein>
    <submittedName>
        <fullName evidence="1">Uncharacterized protein</fullName>
    </submittedName>
</protein>
<dbReference type="Proteomes" id="UP000008370">
    <property type="component" value="Unassembled WGS sequence"/>
</dbReference>
<reference evidence="1 2" key="1">
    <citation type="journal article" date="2012" name="BMC Genomics">
        <title>Comparative genomics of the white-rot fungi, Phanerochaete carnosa and P. chrysosporium, to elucidate the genetic basis of the distinct wood types they colonize.</title>
        <authorList>
            <person name="Suzuki H."/>
            <person name="MacDonald J."/>
            <person name="Syed K."/>
            <person name="Salamov A."/>
            <person name="Hori C."/>
            <person name="Aerts A."/>
            <person name="Henrissat B."/>
            <person name="Wiebenga A."/>
            <person name="vanKuyk P.A."/>
            <person name="Barry K."/>
            <person name="Lindquist E."/>
            <person name="LaButti K."/>
            <person name="Lapidus A."/>
            <person name="Lucas S."/>
            <person name="Coutinho P."/>
            <person name="Gong Y."/>
            <person name="Samejima M."/>
            <person name="Mahadevan R."/>
            <person name="Abou-Zaid M."/>
            <person name="de Vries R.P."/>
            <person name="Igarashi K."/>
            <person name="Yadav J.S."/>
            <person name="Grigoriev I.V."/>
            <person name="Master E.R."/>
        </authorList>
    </citation>
    <scope>NUCLEOTIDE SEQUENCE [LARGE SCALE GENOMIC DNA]</scope>
    <source>
        <strain evidence="1 2">HHB-10118-sp</strain>
    </source>
</reference>